<protein>
    <submittedName>
        <fullName evidence="1">Uncharacterized protein</fullName>
    </submittedName>
</protein>
<gene>
    <name evidence="1" type="ORF">LPJ61_003799</name>
</gene>
<proteinExistence type="predicted"/>
<name>A0A9W8CXW3_9FUNG</name>
<sequence length="115" mass="12196">MTSEQPEPAKAKPPGRRLARRSLGLLWRHKVLTVLALGTAYAGHRIQQGRRKVAAKNTIVDGTVLTWPVSNGSIVETDSGMQSKYGLVGELVKSLVVRVGVSPGGNQNPISTGLG</sequence>
<keyword evidence="2" id="KW-1185">Reference proteome</keyword>
<organism evidence="1 2">
    <name type="scientific">Coemansia biformis</name>
    <dbReference type="NCBI Taxonomy" id="1286918"/>
    <lineage>
        <taxon>Eukaryota</taxon>
        <taxon>Fungi</taxon>
        <taxon>Fungi incertae sedis</taxon>
        <taxon>Zoopagomycota</taxon>
        <taxon>Kickxellomycotina</taxon>
        <taxon>Kickxellomycetes</taxon>
        <taxon>Kickxellales</taxon>
        <taxon>Kickxellaceae</taxon>
        <taxon>Coemansia</taxon>
    </lineage>
</organism>
<dbReference type="EMBL" id="JANBOI010000720">
    <property type="protein sequence ID" value="KAJ1728882.1"/>
    <property type="molecule type" value="Genomic_DNA"/>
</dbReference>
<reference evidence="1" key="1">
    <citation type="submission" date="2022-07" db="EMBL/GenBank/DDBJ databases">
        <title>Phylogenomic reconstructions and comparative analyses of Kickxellomycotina fungi.</title>
        <authorList>
            <person name="Reynolds N.K."/>
            <person name="Stajich J.E."/>
            <person name="Barry K."/>
            <person name="Grigoriev I.V."/>
            <person name="Crous P."/>
            <person name="Smith M.E."/>
        </authorList>
    </citation>
    <scope>NUCLEOTIDE SEQUENCE</scope>
    <source>
        <strain evidence="1">BCRC 34381</strain>
    </source>
</reference>
<evidence type="ECO:0000313" key="2">
    <source>
        <dbReference type="Proteomes" id="UP001143981"/>
    </source>
</evidence>
<accession>A0A9W8CXW3</accession>
<feature type="non-terminal residue" evidence="1">
    <location>
        <position position="115"/>
    </location>
</feature>
<dbReference type="Proteomes" id="UP001143981">
    <property type="component" value="Unassembled WGS sequence"/>
</dbReference>
<dbReference type="AlphaFoldDB" id="A0A9W8CXW3"/>
<evidence type="ECO:0000313" key="1">
    <source>
        <dbReference type="EMBL" id="KAJ1728882.1"/>
    </source>
</evidence>
<comment type="caution">
    <text evidence="1">The sequence shown here is derived from an EMBL/GenBank/DDBJ whole genome shotgun (WGS) entry which is preliminary data.</text>
</comment>